<dbReference type="InterPro" id="IPR047731">
    <property type="entry name" value="Zinc_ribbon_put"/>
</dbReference>
<feature type="domain" description="Zinc beta-ribbon finger putative" evidence="2">
    <location>
        <begin position="8"/>
        <end position="65"/>
    </location>
</feature>
<evidence type="ECO:0000313" key="3">
    <source>
        <dbReference type="EMBL" id="QMW02298.1"/>
    </source>
</evidence>
<evidence type="ECO:0000313" key="4">
    <source>
        <dbReference type="Proteomes" id="UP000515369"/>
    </source>
</evidence>
<dbReference type="NCBIfam" id="NF040506">
    <property type="entry name" value="PG0870_Nterm"/>
    <property type="match status" value="1"/>
</dbReference>
<keyword evidence="4" id="KW-1185">Reference proteome</keyword>
<dbReference type="Pfam" id="PF21957">
    <property type="entry name" value="Zn_ribbon_16"/>
    <property type="match status" value="1"/>
</dbReference>
<reference evidence="3 4" key="1">
    <citation type="submission" date="2020-07" db="EMBL/GenBank/DDBJ databases">
        <title>Spirosoma foliorum sp. nov., isolated from the leaves on the Nejang mountain Korea, Republic of.</title>
        <authorList>
            <person name="Ho H."/>
            <person name="Lee Y.-J."/>
            <person name="Nurcahyanto D.-A."/>
            <person name="Kim S.-G."/>
        </authorList>
    </citation>
    <scope>NUCLEOTIDE SEQUENCE [LARGE SCALE GENOMIC DNA]</scope>
    <source>
        <strain evidence="3 4">PL0136</strain>
    </source>
</reference>
<feature type="domain" description="DUF6371" evidence="1">
    <location>
        <begin position="164"/>
        <end position="339"/>
    </location>
</feature>
<dbReference type="Proteomes" id="UP000515369">
    <property type="component" value="Chromosome"/>
</dbReference>
<sequence>MPTLINSFRYKLPKKAVKGDCPECGPKHRRTLSRYIDTQTGDPLPDTYGRCDRESNCGYHLSPYHKGTSGLSYHDEQKAVEGIGHIPKDWFRIAGKQKRNGIPRNGFIQCLMQMEGASSEQAEKVAAFIFDKPDRDASPVVEPPQVFCIPEDIYKASLGHYDRNQLARLLKLHLGQETANALLERFLIGTSSRWPGACVFWYIDEQNRKRGGQIKLFGDDFHTAKYKDHQGETRSKTSWVHSALAHRLRENNLPYPEWLTAYMDGQNAVEKSPCLFGLPQLKTAPVEKPIAIVEAPKTAILCSHYFPDFIWMAVGGKSYLNADRLAPLKGRKIALFPDLNAYYDLANEKGQVNKGWLSKAEELRAKGFSLTVSDFLEQRATDEDRAKGLDLADYLLRPIANTRPILTFPNGEKVFGEVLTFEPCETCPDDWLETRENGVSYPTLIPSIRRELYAYALGLLSDNLPLYQFSQS</sequence>
<dbReference type="KEGG" id="sfol:H3H32_30975"/>
<dbReference type="AlphaFoldDB" id="A0A7G5GTV6"/>
<dbReference type="RefSeq" id="WP_182459607.1">
    <property type="nucleotide sequence ID" value="NZ_CP059732.1"/>
</dbReference>
<organism evidence="3 4">
    <name type="scientific">Spirosoma foliorum</name>
    <dbReference type="NCBI Taxonomy" id="2710596"/>
    <lineage>
        <taxon>Bacteria</taxon>
        <taxon>Pseudomonadati</taxon>
        <taxon>Bacteroidota</taxon>
        <taxon>Cytophagia</taxon>
        <taxon>Cytophagales</taxon>
        <taxon>Cytophagaceae</taxon>
        <taxon>Spirosoma</taxon>
    </lineage>
</organism>
<gene>
    <name evidence="3" type="ORF">H3H32_30975</name>
</gene>
<protein>
    <submittedName>
        <fullName evidence="3">Uncharacterized protein</fullName>
    </submittedName>
</protein>
<evidence type="ECO:0000259" key="2">
    <source>
        <dbReference type="Pfam" id="PF21957"/>
    </source>
</evidence>
<accession>A0A7G5GTV6</accession>
<dbReference type="Pfam" id="PF19898">
    <property type="entry name" value="DUF6371"/>
    <property type="match status" value="1"/>
</dbReference>
<dbReference type="EMBL" id="CP059732">
    <property type="protein sequence ID" value="QMW02298.1"/>
    <property type="molecule type" value="Genomic_DNA"/>
</dbReference>
<name>A0A7G5GTV6_9BACT</name>
<dbReference type="InterPro" id="IPR045951">
    <property type="entry name" value="DUF6371"/>
</dbReference>
<proteinExistence type="predicted"/>
<evidence type="ECO:0000259" key="1">
    <source>
        <dbReference type="Pfam" id="PF19898"/>
    </source>
</evidence>